<dbReference type="EMBL" id="KZ772805">
    <property type="protein sequence ID" value="PTQ29873.1"/>
    <property type="molecule type" value="Genomic_DNA"/>
</dbReference>
<proteinExistence type="predicted"/>
<reference evidence="3" key="1">
    <citation type="journal article" date="2017" name="Cell">
        <title>Insights into land plant evolution garnered from the Marchantia polymorpha genome.</title>
        <authorList>
            <person name="Bowman J.L."/>
            <person name="Kohchi T."/>
            <person name="Yamato K.T."/>
            <person name="Jenkins J."/>
            <person name="Shu S."/>
            <person name="Ishizaki K."/>
            <person name="Yamaoka S."/>
            <person name="Nishihama R."/>
            <person name="Nakamura Y."/>
            <person name="Berger F."/>
            <person name="Adam C."/>
            <person name="Aki S.S."/>
            <person name="Althoff F."/>
            <person name="Araki T."/>
            <person name="Arteaga-Vazquez M.A."/>
            <person name="Balasubrmanian S."/>
            <person name="Barry K."/>
            <person name="Bauer D."/>
            <person name="Boehm C.R."/>
            <person name="Briginshaw L."/>
            <person name="Caballero-Perez J."/>
            <person name="Catarino B."/>
            <person name="Chen F."/>
            <person name="Chiyoda S."/>
            <person name="Chovatia M."/>
            <person name="Davies K.M."/>
            <person name="Delmans M."/>
            <person name="Demura T."/>
            <person name="Dierschke T."/>
            <person name="Dolan L."/>
            <person name="Dorantes-Acosta A.E."/>
            <person name="Eklund D.M."/>
            <person name="Florent S.N."/>
            <person name="Flores-Sandoval E."/>
            <person name="Fujiyama A."/>
            <person name="Fukuzawa H."/>
            <person name="Galik B."/>
            <person name="Grimanelli D."/>
            <person name="Grimwood J."/>
            <person name="Grossniklaus U."/>
            <person name="Hamada T."/>
            <person name="Haseloff J."/>
            <person name="Hetherington A.J."/>
            <person name="Higo A."/>
            <person name="Hirakawa Y."/>
            <person name="Hundley H.N."/>
            <person name="Ikeda Y."/>
            <person name="Inoue K."/>
            <person name="Inoue S.I."/>
            <person name="Ishida S."/>
            <person name="Jia Q."/>
            <person name="Kakita M."/>
            <person name="Kanazawa T."/>
            <person name="Kawai Y."/>
            <person name="Kawashima T."/>
            <person name="Kennedy M."/>
            <person name="Kinose K."/>
            <person name="Kinoshita T."/>
            <person name="Kohara Y."/>
            <person name="Koide E."/>
            <person name="Komatsu K."/>
            <person name="Kopischke S."/>
            <person name="Kubo M."/>
            <person name="Kyozuka J."/>
            <person name="Lagercrantz U."/>
            <person name="Lin S.S."/>
            <person name="Lindquist E."/>
            <person name="Lipzen A.M."/>
            <person name="Lu C.W."/>
            <person name="De Luna E."/>
            <person name="Martienssen R.A."/>
            <person name="Minamino N."/>
            <person name="Mizutani M."/>
            <person name="Mizutani M."/>
            <person name="Mochizuki N."/>
            <person name="Monte I."/>
            <person name="Mosher R."/>
            <person name="Nagasaki H."/>
            <person name="Nakagami H."/>
            <person name="Naramoto S."/>
            <person name="Nishitani K."/>
            <person name="Ohtani M."/>
            <person name="Okamoto T."/>
            <person name="Okumura M."/>
            <person name="Phillips J."/>
            <person name="Pollak B."/>
            <person name="Reinders A."/>
            <person name="Rovekamp M."/>
            <person name="Sano R."/>
            <person name="Sawa S."/>
            <person name="Schmid M.W."/>
            <person name="Shirakawa M."/>
            <person name="Solano R."/>
            <person name="Spunde A."/>
            <person name="Suetsugu N."/>
            <person name="Sugano S."/>
            <person name="Sugiyama A."/>
            <person name="Sun R."/>
            <person name="Suzuki Y."/>
            <person name="Takenaka M."/>
            <person name="Takezawa D."/>
            <person name="Tomogane H."/>
            <person name="Tsuzuki M."/>
            <person name="Ueda T."/>
            <person name="Umeda M."/>
            <person name="Ward J.M."/>
            <person name="Watanabe Y."/>
            <person name="Yazaki K."/>
            <person name="Yokoyama R."/>
            <person name="Yoshitake Y."/>
            <person name="Yotsui I."/>
            <person name="Zachgo S."/>
            <person name="Schmutz J."/>
        </authorList>
    </citation>
    <scope>NUCLEOTIDE SEQUENCE [LARGE SCALE GENOMIC DNA]</scope>
    <source>
        <strain evidence="3">Tak-1</strain>
    </source>
</reference>
<sequence>MSWTLVHDRPQDLHLARHCAGGGGGGQCEEDVEEPLREQQGRQFPVAFARDLNPIDVLRVRPCAGSPLAGFNRSAALRCAPSRNSVARWRRQHSKRTFRALTLRASDRRICIHSLLNPRAHQSLAPALARASTFRLPLLFNRLASSQSEPQSQPRRRRRRRAMAHSIPRMQRRALSPSASPPSLGASGPRGRPACQRARSARSLAWQRLATHVKTICDDTDEEIGSWSREWSMEHARGNPTLARQWTEICRLH</sequence>
<dbReference type="Gramene" id="Mp5g03670.1">
    <property type="protein sequence ID" value="Mp5g03670.1.cds1"/>
    <property type="gene ID" value="Mp5g03670"/>
</dbReference>
<protein>
    <submittedName>
        <fullName evidence="2">Uncharacterized protein</fullName>
    </submittedName>
</protein>
<feature type="compositionally biased region" description="Basic residues" evidence="1">
    <location>
        <begin position="154"/>
        <end position="163"/>
    </location>
</feature>
<feature type="compositionally biased region" description="Low complexity" evidence="1">
    <location>
        <begin position="173"/>
        <end position="193"/>
    </location>
</feature>
<keyword evidence="3" id="KW-1185">Reference proteome</keyword>
<name>A0A2R6W7P7_MARPO</name>
<evidence type="ECO:0000256" key="1">
    <source>
        <dbReference type="SAM" id="MobiDB-lite"/>
    </source>
</evidence>
<evidence type="ECO:0000313" key="3">
    <source>
        <dbReference type="Proteomes" id="UP000244005"/>
    </source>
</evidence>
<dbReference type="Proteomes" id="UP000244005">
    <property type="component" value="Unassembled WGS sequence"/>
</dbReference>
<organism evidence="2 3">
    <name type="scientific">Marchantia polymorpha</name>
    <name type="common">Common liverwort</name>
    <name type="synonym">Marchantia aquatica</name>
    <dbReference type="NCBI Taxonomy" id="3197"/>
    <lineage>
        <taxon>Eukaryota</taxon>
        <taxon>Viridiplantae</taxon>
        <taxon>Streptophyta</taxon>
        <taxon>Embryophyta</taxon>
        <taxon>Marchantiophyta</taxon>
        <taxon>Marchantiopsida</taxon>
        <taxon>Marchantiidae</taxon>
        <taxon>Marchantiales</taxon>
        <taxon>Marchantiaceae</taxon>
        <taxon>Marchantia</taxon>
    </lineage>
</organism>
<accession>A0A2R6W7P7</accession>
<feature type="region of interest" description="Disordered" evidence="1">
    <location>
        <begin position="145"/>
        <end position="197"/>
    </location>
</feature>
<gene>
    <name evidence="2" type="ORF">MARPO_0133s0022</name>
</gene>
<dbReference type="AlphaFoldDB" id="A0A2R6W7P7"/>
<evidence type="ECO:0000313" key="2">
    <source>
        <dbReference type="EMBL" id="PTQ29873.1"/>
    </source>
</evidence>